<dbReference type="VEuPathDB" id="FungiDB:PV08_04177"/>
<keyword evidence="10" id="KW-1133">Transmembrane helix</keyword>
<dbReference type="GO" id="GO:0016705">
    <property type="term" value="F:oxidoreductase activity, acting on paired donors, with incorporation or reduction of molecular oxygen"/>
    <property type="evidence" value="ECO:0007669"/>
    <property type="project" value="InterPro"/>
</dbReference>
<evidence type="ECO:0000313" key="12">
    <source>
        <dbReference type="Proteomes" id="UP000053328"/>
    </source>
</evidence>
<keyword evidence="7 9" id="KW-0503">Monooxygenase</keyword>
<proteinExistence type="inferred from homology"/>
<evidence type="ECO:0000256" key="7">
    <source>
        <dbReference type="ARBA" id="ARBA00023033"/>
    </source>
</evidence>
<feature type="binding site" description="axial binding residue" evidence="8">
    <location>
        <position position="457"/>
    </location>
    <ligand>
        <name>heme</name>
        <dbReference type="ChEBI" id="CHEBI:30413"/>
    </ligand>
    <ligandPart>
        <name>Fe</name>
        <dbReference type="ChEBI" id="CHEBI:18248"/>
    </ligandPart>
</feature>
<dbReference type="STRING" id="91928.A0A0D1YPA1"/>
<dbReference type="OrthoDB" id="1844152at2759"/>
<reference evidence="11 12" key="1">
    <citation type="submission" date="2015-01" db="EMBL/GenBank/DDBJ databases">
        <title>The Genome Sequence of Exophiala spinifera CBS89968.</title>
        <authorList>
            <consortium name="The Broad Institute Genomics Platform"/>
            <person name="Cuomo C."/>
            <person name="de Hoog S."/>
            <person name="Gorbushina A."/>
            <person name="Stielow B."/>
            <person name="Teixiera M."/>
            <person name="Abouelleil A."/>
            <person name="Chapman S.B."/>
            <person name="Priest M."/>
            <person name="Young S.K."/>
            <person name="Wortman J."/>
            <person name="Nusbaum C."/>
            <person name="Birren B."/>
        </authorList>
    </citation>
    <scope>NUCLEOTIDE SEQUENCE [LARGE SCALE GENOMIC DNA]</scope>
    <source>
        <strain evidence="11 12">CBS 89968</strain>
    </source>
</reference>
<accession>A0A0D1YPA1</accession>
<comment type="cofactor">
    <cofactor evidence="1 8">
        <name>heme</name>
        <dbReference type="ChEBI" id="CHEBI:30413"/>
    </cofactor>
</comment>
<keyword evidence="10" id="KW-0472">Membrane</keyword>
<evidence type="ECO:0008006" key="13">
    <source>
        <dbReference type="Google" id="ProtNLM"/>
    </source>
</evidence>
<keyword evidence="10" id="KW-0812">Transmembrane</keyword>
<gene>
    <name evidence="11" type="ORF">PV08_04177</name>
</gene>
<dbReference type="PROSITE" id="PS00086">
    <property type="entry name" value="CYTOCHROME_P450"/>
    <property type="match status" value="1"/>
</dbReference>
<keyword evidence="4 8" id="KW-0479">Metal-binding</keyword>
<dbReference type="PRINTS" id="PR00465">
    <property type="entry name" value="EP450IV"/>
</dbReference>
<dbReference type="GeneID" id="27331260"/>
<dbReference type="InterPro" id="IPR017972">
    <property type="entry name" value="Cyt_P450_CS"/>
</dbReference>
<evidence type="ECO:0000256" key="9">
    <source>
        <dbReference type="RuleBase" id="RU000461"/>
    </source>
</evidence>
<dbReference type="Proteomes" id="UP000053328">
    <property type="component" value="Unassembled WGS sequence"/>
</dbReference>
<keyword evidence="12" id="KW-1185">Reference proteome</keyword>
<name>A0A0D1YPA1_9EURO</name>
<dbReference type="InterPro" id="IPR001128">
    <property type="entry name" value="Cyt_P450"/>
</dbReference>
<evidence type="ECO:0000256" key="5">
    <source>
        <dbReference type="ARBA" id="ARBA00023002"/>
    </source>
</evidence>
<keyword evidence="6 8" id="KW-0408">Iron</keyword>
<dbReference type="InterPro" id="IPR002403">
    <property type="entry name" value="Cyt_P450_E_grp-IV"/>
</dbReference>
<keyword evidence="5 9" id="KW-0560">Oxidoreductase</keyword>
<dbReference type="PANTHER" id="PTHR46206:SF2">
    <property type="entry name" value="CYTOCHROME P450 MONOOXYGENASE AUSG-RELATED"/>
    <property type="match status" value="1"/>
</dbReference>
<organism evidence="11 12">
    <name type="scientific">Exophiala spinifera</name>
    <dbReference type="NCBI Taxonomy" id="91928"/>
    <lineage>
        <taxon>Eukaryota</taxon>
        <taxon>Fungi</taxon>
        <taxon>Dikarya</taxon>
        <taxon>Ascomycota</taxon>
        <taxon>Pezizomycotina</taxon>
        <taxon>Eurotiomycetes</taxon>
        <taxon>Chaetothyriomycetidae</taxon>
        <taxon>Chaetothyriales</taxon>
        <taxon>Herpotrichiellaceae</taxon>
        <taxon>Exophiala</taxon>
    </lineage>
</organism>
<dbReference type="PANTHER" id="PTHR46206">
    <property type="entry name" value="CYTOCHROME P450"/>
    <property type="match status" value="1"/>
</dbReference>
<evidence type="ECO:0000256" key="4">
    <source>
        <dbReference type="ARBA" id="ARBA00022723"/>
    </source>
</evidence>
<dbReference type="CDD" id="cd11041">
    <property type="entry name" value="CYP503A1-like"/>
    <property type="match status" value="1"/>
</dbReference>
<evidence type="ECO:0000256" key="3">
    <source>
        <dbReference type="ARBA" id="ARBA00022617"/>
    </source>
</evidence>
<protein>
    <recommendedName>
        <fullName evidence="13">Cytochrome P450</fullName>
    </recommendedName>
</protein>
<keyword evidence="3 8" id="KW-0349">Heme</keyword>
<dbReference type="EMBL" id="KN847494">
    <property type="protein sequence ID" value="KIW16986.1"/>
    <property type="molecule type" value="Genomic_DNA"/>
</dbReference>
<evidence type="ECO:0000256" key="1">
    <source>
        <dbReference type="ARBA" id="ARBA00001971"/>
    </source>
</evidence>
<evidence type="ECO:0000256" key="10">
    <source>
        <dbReference type="SAM" id="Phobius"/>
    </source>
</evidence>
<dbReference type="GO" id="GO:0005506">
    <property type="term" value="F:iron ion binding"/>
    <property type="evidence" value="ECO:0007669"/>
    <property type="project" value="InterPro"/>
</dbReference>
<dbReference type="InterPro" id="IPR036396">
    <property type="entry name" value="Cyt_P450_sf"/>
</dbReference>
<dbReference type="HOGENOM" id="CLU_022195_0_3_1"/>
<evidence type="ECO:0000256" key="6">
    <source>
        <dbReference type="ARBA" id="ARBA00023004"/>
    </source>
</evidence>
<dbReference type="SUPFAM" id="SSF48264">
    <property type="entry name" value="Cytochrome P450"/>
    <property type="match status" value="1"/>
</dbReference>
<dbReference type="GO" id="GO:0020037">
    <property type="term" value="F:heme binding"/>
    <property type="evidence" value="ECO:0007669"/>
    <property type="project" value="InterPro"/>
</dbReference>
<dbReference type="Gene3D" id="1.10.630.10">
    <property type="entry name" value="Cytochrome P450"/>
    <property type="match status" value="1"/>
</dbReference>
<evidence type="ECO:0000256" key="8">
    <source>
        <dbReference type="PIRSR" id="PIRSR602403-1"/>
    </source>
</evidence>
<dbReference type="PRINTS" id="PR00385">
    <property type="entry name" value="P450"/>
</dbReference>
<dbReference type="Pfam" id="PF00067">
    <property type="entry name" value="p450"/>
    <property type="match status" value="1"/>
</dbReference>
<evidence type="ECO:0000313" key="11">
    <source>
        <dbReference type="EMBL" id="KIW16986.1"/>
    </source>
</evidence>
<dbReference type="RefSeq" id="XP_016237202.1">
    <property type="nucleotide sequence ID" value="XM_016378525.1"/>
</dbReference>
<dbReference type="AlphaFoldDB" id="A0A0D1YPA1"/>
<sequence>MENQTNPVALSALPGGMLDNLVKVVRANYTIVGVTFFLLWLGTQLLPSRNKLPIMNKKKWYEVSWQRTVKEFTTDTKGILQKALDESDNKPFQLYTNQGLMTVLPPRFINEIRNEPRLDSTRHFHRAFFGAFPGFEGINKNILWLLITLTNKYITTNLTRFTKPMSDECGQVLKEALTDAPDWHQVNPSTTVSQIVSRVATRGLLGKDFCEDPNWIKSLEQYATTFFFAAERFSVYHPYIRPIAHWFLPYCRKLRANSAQCSSIMQGVLKKRKEAQGTASTQNTIEWAQLAAKGKEYDPAQIQLSIGLGGIATTTNMLSWFLLCISKHPECLEPLRKEIISVLRDSEGGWKKTTIYNMKLLDSAMKESQRLKPLTLCTMRRLVLEDMTLSDGTFLPKGTMLVVSSSQLRDPQIYPNPDKFDIYRFYNMRQIAGNENAGQFVTTSQDYSAWGHGKHACPGRFLASNQIKIVLCHLLVKYDFRLAKGSPTDSMAFGFSIVTPPTARIEVRRRKEEIDLDSFTLGLEDI</sequence>
<feature type="transmembrane region" description="Helical" evidence="10">
    <location>
        <begin position="27"/>
        <end position="47"/>
    </location>
</feature>
<dbReference type="GO" id="GO:0004497">
    <property type="term" value="F:monooxygenase activity"/>
    <property type="evidence" value="ECO:0007669"/>
    <property type="project" value="UniProtKB-KW"/>
</dbReference>
<comment type="similarity">
    <text evidence="2 9">Belongs to the cytochrome P450 family.</text>
</comment>
<evidence type="ECO:0000256" key="2">
    <source>
        <dbReference type="ARBA" id="ARBA00010617"/>
    </source>
</evidence>